<gene>
    <name evidence="5" type="primary">LOC103607088</name>
</gene>
<proteinExistence type="predicted"/>
<evidence type="ECO:0000313" key="5">
    <source>
        <dbReference type="RefSeq" id="XP_008589862.1"/>
    </source>
</evidence>
<dbReference type="GeneID" id="103607088"/>
<name>A0ABM0SAH1_GALVR</name>
<keyword evidence="1" id="KW-0103">Bromodomain</keyword>
<dbReference type="Pfam" id="PF00439">
    <property type="entry name" value="Bromodomain"/>
    <property type="match status" value="1"/>
</dbReference>
<dbReference type="InterPro" id="IPR036427">
    <property type="entry name" value="Bromodomain-like_sf"/>
</dbReference>
<feature type="region of interest" description="Disordered" evidence="2">
    <location>
        <begin position="107"/>
        <end position="130"/>
    </location>
</feature>
<dbReference type="Proteomes" id="UP000694923">
    <property type="component" value="Unplaced"/>
</dbReference>
<sequence length="263" mass="28964">MSVLETPGEMEPAGEEERPPPAAEEEDDEEEVAAAARVSGPARGRSASSLEDADDQEEAEAMVVGGGGCKEQELTYELQQGYRILGEFLQEKHRGLTAPFLQPLGGVATREEEVAEGPRSGGRGSRALPQQPGQGLCLLKMEEKFASGQYGGITEFVADFRMMLETCYRLHGVDHWISKQGQKLEMMLEQKLALLSRHLREKTTIAVTSRGYYGLKDEKGTACTSTRRRSTPRSLAGLTSGVFESIMVQVLRQEEQLRAKEEK</sequence>
<dbReference type="RefSeq" id="XP_008589862.1">
    <property type="nucleotide sequence ID" value="XM_008591640.1"/>
</dbReference>
<evidence type="ECO:0000259" key="3">
    <source>
        <dbReference type="Pfam" id="PF00439"/>
    </source>
</evidence>
<feature type="domain" description="Bromo" evidence="3">
    <location>
        <begin position="137"/>
        <end position="182"/>
    </location>
</feature>
<dbReference type="PANTHER" id="PTHR31095:SF3">
    <property type="entry name" value="RIKEN CDNA 9930021J03 GENE"/>
    <property type="match status" value="1"/>
</dbReference>
<dbReference type="CDD" id="cd04369">
    <property type="entry name" value="Bromodomain"/>
    <property type="match status" value="1"/>
</dbReference>
<accession>A0ABM0SAH1</accession>
<protein>
    <submittedName>
        <fullName evidence="5">Uncharacterized protein KIAA2026-like</fullName>
    </submittedName>
</protein>
<feature type="compositionally biased region" description="Acidic residues" evidence="2">
    <location>
        <begin position="23"/>
        <end position="32"/>
    </location>
</feature>
<evidence type="ECO:0000256" key="2">
    <source>
        <dbReference type="SAM" id="MobiDB-lite"/>
    </source>
</evidence>
<feature type="non-terminal residue" evidence="5">
    <location>
        <position position="263"/>
    </location>
</feature>
<dbReference type="InterPro" id="IPR001487">
    <property type="entry name" value="Bromodomain"/>
</dbReference>
<feature type="compositionally biased region" description="Acidic residues" evidence="2">
    <location>
        <begin position="51"/>
        <end position="60"/>
    </location>
</feature>
<reference evidence="5" key="1">
    <citation type="submission" date="2025-08" db="UniProtKB">
        <authorList>
            <consortium name="RefSeq"/>
        </authorList>
    </citation>
    <scope>IDENTIFICATION</scope>
</reference>
<keyword evidence="4" id="KW-1185">Reference proteome</keyword>
<evidence type="ECO:0000256" key="1">
    <source>
        <dbReference type="ARBA" id="ARBA00023117"/>
    </source>
</evidence>
<evidence type="ECO:0000313" key="4">
    <source>
        <dbReference type="Proteomes" id="UP000694923"/>
    </source>
</evidence>
<dbReference type="SUPFAM" id="SSF47370">
    <property type="entry name" value="Bromodomain"/>
    <property type="match status" value="1"/>
</dbReference>
<organism evidence="4 5">
    <name type="scientific">Galeopterus variegatus</name>
    <name type="common">Malayan flying lemur</name>
    <name type="synonym">Cynocephalus variegatus</name>
    <dbReference type="NCBI Taxonomy" id="482537"/>
    <lineage>
        <taxon>Eukaryota</taxon>
        <taxon>Metazoa</taxon>
        <taxon>Chordata</taxon>
        <taxon>Craniata</taxon>
        <taxon>Vertebrata</taxon>
        <taxon>Euteleostomi</taxon>
        <taxon>Mammalia</taxon>
        <taxon>Eutheria</taxon>
        <taxon>Euarchontoglires</taxon>
        <taxon>Dermoptera</taxon>
        <taxon>Cynocephalidae</taxon>
        <taxon>Galeopterus</taxon>
    </lineage>
</organism>
<dbReference type="PANTHER" id="PTHR31095">
    <property type="entry name" value="RIKEN CDNA 9930021J03 GENE"/>
    <property type="match status" value="1"/>
</dbReference>
<dbReference type="InterPro" id="IPR040214">
    <property type="entry name" value="BRD10"/>
</dbReference>
<feature type="region of interest" description="Disordered" evidence="2">
    <location>
        <begin position="1"/>
        <end position="63"/>
    </location>
</feature>
<dbReference type="Gene3D" id="1.20.920.10">
    <property type="entry name" value="Bromodomain-like"/>
    <property type="match status" value="1"/>
</dbReference>